<feature type="transmembrane region" description="Helical" evidence="1">
    <location>
        <begin position="9"/>
        <end position="33"/>
    </location>
</feature>
<dbReference type="GeneID" id="69118766"/>
<dbReference type="Proteomes" id="UP001595660">
    <property type="component" value="Unassembled WGS sequence"/>
</dbReference>
<dbReference type="RefSeq" id="WP_232570659.1">
    <property type="nucleotide sequence ID" value="NZ_CP089466.1"/>
</dbReference>
<sequence length="68" mass="7206">MTDTRTRQYLALGAISAVVSLVILPLAGLASVYSGYKVYGDTRAVYSYLLAGVGAFSVLLWVGYVATL</sequence>
<protein>
    <submittedName>
        <fullName evidence="2">Uncharacterized protein</fullName>
    </submittedName>
</protein>
<keyword evidence="1" id="KW-0472">Membrane</keyword>
<accession>A0ABD5NG41</accession>
<evidence type="ECO:0000256" key="1">
    <source>
        <dbReference type="SAM" id="Phobius"/>
    </source>
</evidence>
<proteinExistence type="predicted"/>
<dbReference type="EMBL" id="JBHRWN010000002">
    <property type="protein sequence ID" value="MFC3478227.1"/>
    <property type="molecule type" value="Genomic_DNA"/>
</dbReference>
<evidence type="ECO:0000313" key="2">
    <source>
        <dbReference type="EMBL" id="MFC3478227.1"/>
    </source>
</evidence>
<keyword evidence="1" id="KW-0812">Transmembrane</keyword>
<reference evidence="2 3" key="1">
    <citation type="journal article" date="2019" name="Int. J. Syst. Evol. Microbiol.">
        <title>The Global Catalogue of Microorganisms (GCM) 10K type strain sequencing project: providing services to taxonomists for standard genome sequencing and annotation.</title>
        <authorList>
            <consortium name="The Broad Institute Genomics Platform"/>
            <consortium name="The Broad Institute Genome Sequencing Center for Infectious Disease"/>
            <person name="Wu L."/>
            <person name="Ma J."/>
        </authorList>
    </citation>
    <scope>NUCLEOTIDE SEQUENCE [LARGE SCALE GENOMIC DNA]</scope>
    <source>
        <strain evidence="2 3">CGMCC 1.12562</strain>
    </source>
</reference>
<name>A0ABD5NG41_9EURY</name>
<comment type="caution">
    <text evidence="2">The sequence shown here is derived from an EMBL/GenBank/DDBJ whole genome shotgun (WGS) entry which is preliminary data.</text>
</comment>
<gene>
    <name evidence="2" type="ORF">ACFOKC_10905</name>
</gene>
<keyword evidence="1" id="KW-1133">Transmembrane helix</keyword>
<dbReference type="AlphaFoldDB" id="A0ABD5NG41"/>
<evidence type="ECO:0000313" key="3">
    <source>
        <dbReference type="Proteomes" id="UP001595660"/>
    </source>
</evidence>
<organism evidence="2 3">
    <name type="scientific">Halobacterium litoreum</name>
    <dbReference type="NCBI Taxonomy" id="2039234"/>
    <lineage>
        <taxon>Archaea</taxon>
        <taxon>Methanobacteriati</taxon>
        <taxon>Methanobacteriota</taxon>
        <taxon>Stenosarchaea group</taxon>
        <taxon>Halobacteria</taxon>
        <taxon>Halobacteriales</taxon>
        <taxon>Halobacteriaceae</taxon>
        <taxon>Halobacterium</taxon>
    </lineage>
</organism>
<feature type="transmembrane region" description="Helical" evidence="1">
    <location>
        <begin position="45"/>
        <end position="66"/>
    </location>
</feature>
<keyword evidence="3" id="KW-1185">Reference proteome</keyword>